<protein>
    <submittedName>
        <fullName evidence="2">Uncharacterized protein</fullName>
    </submittedName>
</protein>
<reference evidence="2 3" key="1">
    <citation type="journal article" date="2022" name="Nat. Plants">
        <title>Genomes of leafy and leafless Platanthera orchids illuminate the evolution of mycoheterotrophy.</title>
        <authorList>
            <person name="Li M.H."/>
            <person name="Liu K.W."/>
            <person name="Li Z."/>
            <person name="Lu H.C."/>
            <person name="Ye Q.L."/>
            <person name="Zhang D."/>
            <person name="Wang J.Y."/>
            <person name="Li Y.F."/>
            <person name="Zhong Z.M."/>
            <person name="Liu X."/>
            <person name="Yu X."/>
            <person name="Liu D.K."/>
            <person name="Tu X.D."/>
            <person name="Liu B."/>
            <person name="Hao Y."/>
            <person name="Liao X.Y."/>
            <person name="Jiang Y.T."/>
            <person name="Sun W.H."/>
            <person name="Chen J."/>
            <person name="Chen Y.Q."/>
            <person name="Ai Y."/>
            <person name="Zhai J.W."/>
            <person name="Wu S.S."/>
            <person name="Zhou Z."/>
            <person name="Hsiao Y.Y."/>
            <person name="Wu W.L."/>
            <person name="Chen Y.Y."/>
            <person name="Lin Y.F."/>
            <person name="Hsu J.L."/>
            <person name="Li C.Y."/>
            <person name="Wang Z.W."/>
            <person name="Zhao X."/>
            <person name="Zhong W.Y."/>
            <person name="Ma X.K."/>
            <person name="Ma L."/>
            <person name="Huang J."/>
            <person name="Chen G.Z."/>
            <person name="Huang M.Z."/>
            <person name="Huang L."/>
            <person name="Peng D.H."/>
            <person name="Luo Y.B."/>
            <person name="Zou S.Q."/>
            <person name="Chen S.P."/>
            <person name="Lan S."/>
            <person name="Tsai W.C."/>
            <person name="Van de Peer Y."/>
            <person name="Liu Z.J."/>
        </authorList>
    </citation>
    <scope>NUCLEOTIDE SEQUENCE [LARGE SCALE GENOMIC DNA]</scope>
    <source>
        <strain evidence="2">Lor288</strain>
    </source>
</reference>
<comment type="caution">
    <text evidence="2">The sequence shown here is derived from an EMBL/GenBank/DDBJ whole genome shotgun (WGS) entry which is preliminary data.</text>
</comment>
<evidence type="ECO:0000256" key="1">
    <source>
        <dbReference type="SAM" id="MobiDB-lite"/>
    </source>
</evidence>
<name>A0ABR2MWX2_9ASPA</name>
<dbReference type="Proteomes" id="UP001412067">
    <property type="component" value="Unassembled WGS sequence"/>
</dbReference>
<keyword evidence="3" id="KW-1185">Reference proteome</keyword>
<gene>
    <name evidence="2" type="ORF">KSP40_PGU017123</name>
</gene>
<feature type="region of interest" description="Disordered" evidence="1">
    <location>
        <begin position="19"/>
        <end position="43"/>
    </location>
</feature>
<dbReference type="EMBL" id="JBBWWR010000005">
    <property type="protein sequence ID" value="KAK8967403.1"/>
    <property type="molecule type" value="Genomic_DNA"/>
</dbReference>
<organism evidence="2 3">
    <name type="scientific">Platanthera guangdongensis</name>
    <dbReference type="NCBI Taxonomy" id="2320717"/>
    <lineage>
        <taxon>Eukaryota</taxon>
        <taxon>Viridiplantae</taxon>
        <taxon>Streptophyta</taxon>
        <taxon>Embryophyta</taxon>
        <taxon>Tracheophyta</taxon>
        <taxon>Spermatophyta</taxon>
        <taxon>Magnoliopsida</taxon>
        <taxon>Liliopsida</taxon>
        <taxon>Asparagales</taxon>
        <taxon>Orchidaceae</taxon>
        <taxon>Orchidoideae</taxon>
        <taxon>Orchideae</taxon>
        <taxon>Orchidinae</taxon>
        <taxon>Platanthera</taxon>
    </lineage>
</organism>
<evidence type="ECO:0000313" key="2">
    <source>
        <dbReference type="EMBL" id="KAK8967403.1"/>
    </source>
</evidence>
<proteinExistence type="predicted"/>
<accession>A0ABR2MWX2</accession>
<evidence type="ECO:0000313" key="3">
    <source>
        <dbReference type="Proteomes" id="UP001412067"/>
    </source>
</evidence>
<sequence length="165" mass="17225">MDGKPVFLSQMGTNVGLSVKEDVNHGGSSSQQGGGVGAGGDTASSGVKTSNGIVATAGTVGLSQALVFLVDWTAAEQATLEEMLSRCPSFLSADRLRTCLPFWSPIKRLALESTKEALSGLNNLLFPGGFQSEKWLGRMRFNPNKADLVDSKVGPLVGIQGGRLV</sequence>